<dbReference type="PATRIC" id="fig|161896.4.peg.1608"/>
<dbReference type="EMBL" id="CP011311">
    <property type="protein sequence ID" value="AKE39596.1"/>
    <property type="molecule type" value="Genomic_DNA"/>
</dbReference>
<evidence type="ECO:0000313" key="2">
    <source>
        <dbReference type="Proteomes" id="UP000033566"/>
    </source>
</evidence>
<reference evidence="1 2" key="1">
    <citation type="journal article" date="2015" name="Genome Announc.">
        <title>Complete Genome Sequence of Corynebacterium camporealensis DSM 44610, Isolated from the Milk of a Manchega Sheep with Subclinical Mastitis.</title>
        <authorList>
            <person name="Ruckert C."/>
            <person name="Albersmeier A."/>
            <person name="Winkler A."/>
            <person name="Tauch A."/>
        </authorList>
    </citation>
    <scope>NUCLEOTIDE SEQUENCE [LARGE SCALE GENOMIC DNA]</scope>
    <source>
        <strain evidence="1 2">DSM 44610</strain>
    </source>
</reference>
<dbReference type="STRING" id="161896.UL81_08210"/>
<dbReference type="Proteomes" id="UP000033566">
    <property type="component" value="Chromosome"/>
</dbReference>
<dbReference type="KEGG" id="ccj:UL81_08210"/>
<organism evidence="1 2">
    <name type="scientific">Corynebacterium camporealensis</name>
    <dbReference type="NCBI Taxonomy" id="161896"/>
    <lineage>
        <taxon>Bacteria</taxon>
        <taxon>Bacillati</taxon>
        <taxon>Actinomycetota</taxon>
        <taxon>Actinomycetes</taxon>
        <taxon>Mycobacteriales</taxon>
        <taxon>Corynebacteriaceae</taxon>
        <taxon>Corynebacterium</taxon>
    </lineage>
</organism>
<proteinExistence type="predicted"/>
<protein>
    <submittedName>
        <fullName evidence="1">Uncharacterized protein</fullName>
    </submittedName>
</protein>
<gene>
    <name evidence="1" type="ORF">UL81_08210</name>
</gene>
<dbReference type="RefSeq" id="WP_035105343.1">
    <property type="nucleotide sequence ID" value="NZ_CP011311.1"/>
</dbReference>
<dbReference type="HOGENOM" id="CLU_1692509_0_0_11"/>
<evidence type="ECO:0000313" key="1">
    <source>
        <dbReference type="EMBL" id="AKE39596.1"/>
    </source>
</evidence>
<dbReference type="OrthoDB" id="4423973at2"/>
<accession>A0A0F6TBM4</accession>
<dbReference type="AlphaFoldDB" id="A0A0F6TBM4"/>
<name>A0A0F6TBM4_9CORY</name>
<keyword evidence="2" id="KW-1185">Reference proteome</keyword>
<sequence length="141" mass="15366">MKHRNIVVVWIVVAIGVVGALVAGWWLTQREELPAHARTVQEAVDGGVQQNNTTPLDPARAERLARLAEALGIPEESMPSGFVYSEQRSLQSREELKQILQHAIDADQIEEDDAETVLEAFDLGLIAPASDAIFAESNPAS</sequence>